<accession>A0A448ZJX9</accession>
<reference evidence="3 4" key="1">
    <citation type="submission" date="2019-01" db="EMBL/GenBank/DDBJ databases">
        <authorList>
            <person name="Ferrante I. M."/>
        </authorList>
    </citation>
    <scope>NUCLEOTIDE SEQUENCE [LARGE SCALE GENOMIC DNA]</scope>
    <source>
        <strain evidence="3 4">B856</strain>
    </source>
</reference>
<dbReference type="EMBL" id="CAACVS010000437">
    <property type="protein sequence ID" value="VEU42335.1"/>
    <property type="molecule type" value="Genomic_DNA"/>
</dbReference>
<proteinExistence type="predicted"/>
<name>A0A448ZJX9_9STRA</name>
<feature type="coiled-coil region" evidence="1">
    <location>
        <begin position="182"/>
        <end position="209"/>
    </location>
</feature>
<evidence type="ECO:0000256" key="1">
    <source>
        <dbReference type="SAM" id="Coils"/>
    </source>
</evidence>
<evidence type="ECO:0008006" key="5">
    <source>
        <dbReference type="Google" id="ProtNLM"/>
    </source>
</evidence>
<evidence type="ECO:0000313" key="4">
    <source>
        <dbReference type="Proteomes" id="UP000291116"/>
    </source>
</evidence>
<evidence type="ECO:0000256" key="2">
    <source>
        <dbReference type="SAM" id="Phobius"/>
    </source>
</evidence>
<evidence type="ECO:0000313" key="3">
    <source>
        <dbReference type="EMBL" id="VEU42335.1"/>
    </source>
</evidence>
<dbReference type="AlphaFoldDB" id="A0A448ZJX9"/>
<sequence>MNLFSTRTGNDRVNSGSILVLAGFPILLSGQVALGVLTILVALVLTASQGITEADKIEIRFNASTPENVLRELEQLSEMENVNGFGKSNNSRKTLLVDEETRIKHYVKGLLALGRKYGKSSDDKPQLSLRYQQLAFETIRLYPENDQIVDGSISLLALIAKEPIVRKRYKDQAHEFGLNRPISVLKSVLARARNEEDEAKEEMLAEILRKGCLFLGAVCNESEDLGLSSVVLSKGGLELILEAAKWFRLHEEVSNWALWAIFTLSYDQLSIKARLVRLQGIQTICGIMENNQTSLEVTRHGTAILFDLLRERERVTVGFKWNPWEVRKIALASGLHERILAGMREFPDSMDIMKMGQEMLIGTGYRGDIPKFQEI</sequence>
<keyword evidence="2" id="KW-0812">Transmembrane</keyword>
<dbReference type="OrthoDB" id="41777at2759"/>
<dbReference type="InterPro" id="IPR011989">
    <property type="entry name" value="ARM-like"/>
</dbReference>
<keyword evidence="4" id="KW-1185">Reference proteome</keyword>
<keyword evidence="2" id="KW-0472">Membrane</keyword>
<keyword evidence="1" id="KW-0175">Coiled coil</keyword>
<organism evidence="3 4">
    <name type="scientific">Pseudo-nitzschia multistriata</name>
    <dbReference type="NCBI Taxonomy" id="183589"/>
    <lineage>
        <taxon>Eukaryota</taxon>
        <taxon>Sar</taxon>
        <taxon>Stramenopiles</taxon>
        <taxon>Ochrophyta</taxon>
        <taxon>Bacillariophyta</taxon>
        <taxon>Bacillariophyceae</taxon>
        <taxon>Bacillariophycidae</taxon>
        <taxon>Bacillariales</taxon>
        <taxon>Bacillariaceae</taxon>
        <taxon>Pseudo-nitzschia</taxon>
    </lineage>
</organism>
<protein>
    <recommendedName>
        <fullName evidence="5">Ataxin-10 domain-containing protein</fullName>
    </recommendedName>
</protein>
<keyword evidence="2" id="KW-1133">Transmembrane helix</keyword>
<feature type="transmembrane region" description="Helical" evidence="2">
    <location>
        <begin position="20"/>
        <end position="46"/>
    </location>
</feature>
<dbReference type="Proteomes" id="UP000291116">
    <property type="component" value="Unassembled WGS sequence"/>
</dbReference>
<gene>
    <name evidence="3" type="ORF">PSNMU_V1.4_AUG-EV-PASAV3_0092950</name>
</gene>
<dbReference type="InterPro" id="IPR016024">
    <property type="entry name" value="ARM-type_fold"/>
</dbReference>
<dbReference type="SUPFAM" id="SSF48371">
    <property type="entry name" value="ARM repeat"/>
    <property type="match status" value="1"/>
</dbReference>
<dbReference type="Gene3D" id="1.25.10.10">
    <property type="entry name" value="Leucine-rich Repeat Variant"/>
    <property type="match status" value="1"/>
</dbReference>